<evidence type="ECO:0000313" key="2">
    <source>
        <dbReference type="Proteomes" id="UP001378592"/>
    </source>
</evidence>
<organism evidence="1 2">
    <name type="scientific">Gryllus longicercus</name>
    <dbReference type="NCBI Taxonomy" id="2509291"/>
    <lineage>
        <taxon>Eukaryota</taxon>
        <taxon>Metazoa</taxon>
        <taxon>Ecdysozoa</taxon>
        <taxon>Arthropoda</taxon>
        <taxon>Hexapoda</taxon>
        <taxon>Insecta</taxon>
        <taxon>Pterygota</taxon>
        <taxon>Neoptera</taxon>
        <taxon>Polyneoptera</taxon>
        <taxon>Orthoptera</taxon>
        <taxon>Ensifera</taxon>
        <taxon>Gryllidea</taxon>
        <taxon>Grylloidea</taxon>
        <taxon>Gryllidae</taxon>
        <taxon>Gryllinae</taxon>
        <taxon>Gryllus</taxon>
    </lineage>
</organism>
<name>A0AAN9YYV2_9ORTH</name>
<sequence>MDDCATHMEKNMVPNCDPLYWTYFTRSMLALQAIEYALINIGGDMVQQWISMDTCIKPLNMTKLIPPLQCKETTAYTHCLEKFTDMSNSSTIGYGPFEQTDHQEALLQNGLPFLKHIVSHIKLNVSRVFQNVRIDHR</sequence>
<proteinExistence type="predicted"/>
<evidence type="ECO:0000313" key="1">
    <source>
        <dbReference type="EMBL" id="KAK7789037.1"/>
    </source>
</evidence>
<dbReference type="EMBL" id="JAZDUA010000853">
    <property type="protein sequence ID" value="KAK7789037.1"/>
    <property type="molecule type" value="Genomic_DNA"/>
</dbReference>
<comment type="caution">
    <text evidence="1">The sequence shown here is derived from an EMBL/GenBank/DDBJ whole genome shotgun (WGS) entry which is preliminary data.</text>
</comment>
<dbReference type="Proteomes" id="UP001378592">
    <property type="component" value="Unassembled WGS sequence"/>
</dbReference>
<dbReference type="AlphaFoldDB" id="A0AAN9YYV2"/>
<reference evidence="1 2" key="1">
    <citation type="submission" date="2024-03" db="EMBL/GenBank/DDBJ databases">
        <title>The genome assembly and annotation of the cricket Gryllus longicercus Weissman &amp; Gray.</title>
        <authorList>
            <person name="Szrajer S."/>
            <person name="Gray D."/>
            <person name="Ylla G."/>
        </authorList>
    </citation>
    <scope>NUCLEOTIDE SEQUENCE [LARGE SCALE GENOMIC DNA]</scope>
    <source>
        <strain evidence="1">DAG 2021-001</strain>
        <tissue evidence="1">Whole body minus gut</tissue>
    </source>
</reference>
<gene>
    <name evidence="1" type="ORF">R5R35_010540</name>
</gene>
<accession>A0AAN9YYV2</accession>
<protein>
    <submittedName>
        <fullName evidence="1">Uncharacterized protein</fullName>
    </submittedName>
</protein>
<keyword evidence="2" id="KW-1185">Reference proteome</keyword>